<comment type="cofactor">
    <cofactor evidence="1">
        <name>Mg(2+)</name>
        <dbReference type="ChEBI" id="CHEBI:18420"/>
    </cofactor>
</comment>
<proteinExistence type="inferred from homology"/>
<dbReference type="SUPFAM" id="SSF52540">
    <property type="entry name" value="P-loop containing nucleoside triphosphate hydrolases"/>
    <property type="match status" value="1"/>
</dbReference>
<keyword evidence="1" id="KW-0378">Hydrolase</keyword>
<dbReference type="InterPro" id="IPR010285">
    <property type="entry name" value="DNA_helicase_pif1-like_DEAD"/>
</dbReference>
<keyword evidence="1" id="KW-0547">Nucleotide-binding</keyword>
<dbReference type="EC" id="5.6.2.3" evidence="1"/>
<evidence type="ECO:0000259" key="2">
    <source>
        <dbReference type="Pfam" id="PF05970"/>
    </source>
</evidence>
<dbReference type="EMBL" id="JARBHB010000004">
    <property type="protein sequence ID" value="KAJ8885822.1"/>
    <property type="molecule type" value="Genomic_DNA"/>
</dbReference>
<comment type="catalytic activity">
    <reaction evidence="1">
        <text>ATP + H2O = ADP + phosphate + H(+)</text>
        <dbReference type="Rhea" id="RHEA:13065"/>
        <dbReference type="ChEBI" id="CHEBI:15377"/>
        <dbReference type="ChEBI" id="CHEBI:15378"/>
        <dbReference type="ChEBI" id="CHEBI:30616"/>
        <dbReference type="ChEBI" id="CHEBI:43474"/>
        <dbReference type="ChEBI" id="CHEBI:456216"/>
        <dbReference type="EC" id="5.6.2.3"/>
    </reaction>
</comment>
<gene>
    <name evidence="4" type="ORF">PR048_012027</name>
</gene>
<keyword evidence="1" id="KW-0234">DNA repair</keyword>
<name>A0ABQ9HNA9_9NEOP</name>
<keyword evidence="1" id="KW-0227">DNA damage</keyword>
<dbReference type="InterPro" id="IPR049163">
    <property type="entry name" value="Pif1-like_2B_dom"/>
</dbReference>
<keyword evidence="1" id="KW-0347">Helicase</keyword>
<dbReference type="Gene3D" id="3.40.50.300">
    <property type="entry name" value="P-loop containing nucleotide triphosphate hydrolases"/>
    <property type="match status" value="1"/>
</dbReference>
<evidence type="ECO:0000313" key="5">
    <source>
        <dbReference type="Proteomes" id="UP001159363"/>
    </source>
</evidence>
<dbReference type="Pfam" id="PF21530">
    <property type="entry name" value="Pif1_2B_dom"/>
    <property type="match status" value="1"/>
</dbReference>
<feature type="domain" description="DNA helicase Pif1-like 2B" evidence="3">
    <location>
        <begin position="603"/>
        <end position="648"/>
    </location>
</feature>
<keyword evidence="5" id="KW-1185">Reference proteome</keyword>
<dbReference type="Proteomes" id="UP001159363">
    <property type="component" value="Chromosome X"/>
</dbReference>
<dbReference type="PANTHER" id="PTHR10492">
    <property type="match status" value="1"/>
</dbReference>
<keyword evidence="1" id="KW-0233">DNA recombination</keyword>
<dbReference type="PANTHER" id="PTHR10492:SF57">
    <property type="entry name" value="ATP-DEPENDENT DNA HELICASE"/>
    <property type="match status" value="1"/>
</dbReference>
<comment type="similarity">
    <text evidence="1">Belongs to the helicase family.</text>
</comment>
<accession>A0ABQ9HNA9</accession>
<comment type="caution">
    <text evidence="4">The sequence shown here is derived from an EMBL/GenBank/DDBJ whole genome shotgun (WGS) entry which is preliminary data.</text>
</comment>
<reference evidence="4 5" key="1">
    <citation type="submission" date="2023-02" db="EMBL/GenBank/DDBJ databases">
        <title>LHISI_Scaffold_Assembly.</title>
        <authorList>
            <person name="Stuart O.P."/>
            <person name="Cleave R."/>
            <person name="Magrath M.J.L."/>
            <person name="Mikheyev A.S."/>
        </authorList>
    </citation>
    <scope>NUCLEOTIDE SEQUENCE [LARGE SCALE GENOMIC DNA]</scope>
    <source>
        <strain evidence="4">Daus_M_001</strain>
        <tissue evidence="4">Leg muscle</tissue>
    </source>
</reference>
<protein>
    <recommendedName>
        <fullName evidence="1">ATP-dependent DNA helicase</fullName>
        <ecNumber evidence="1">5.6.2.3</ecNumber>
    </recommendedName>
</protein>
<sequence>MKQHVENTMYLVGLYTEKCNITVQKMDWVILNLVRTPEQEEALKTHILNIEKRFFVKWLLIFRGWMQEEIFAPIRSENFLYHARPTADDPVLLILDGHATYTKNLTLLEMARANNMHNRIQALDVGFMKSLSTFDSKIVKTWIRNNPGKVVDMKDISPVFGAEESAPSIPTYFLRKSVKQRKQQTIRRKLKMGTMKDQVALQNLGLCQEILLSLHHPHHKAYQMFDEEEFHEVLAEDPSSGFMTVQCLPIQLSAQVASPLWHQDDIYQVTMYEAARLSVLGCLRVLFTHIIFHCNVADPLMMYKNFKPYLLYDMCDDLEASKNRGLMHFQLLLGVFNKTLAEYGLPCPDVVIFVDGPGGSEKTFLYSYIIHSLHVDNKIICPVAWTSIASILLAEGSTSHALFKLPVAVKQGSVFDISTQSSDAELLHNCRLMICDEAPMAPKEALHCVHRLVQNVTKNDHTKFGGKVLLLGGDFRQVLPVVSYGGSVDQQFLLHISEGKCPPISGLPEDYVKLTDFFVLPENSDVCSHVFRNEVLIEEAVGDRVVLFRLHLISIWAILYPCSEDVDDINTIMVVQLGGGNRMFLSHGQLEDTRKNSMNVSVEFLNSLTVSSLLPHSLALAVSMCIMLVRHIDNKHGLSNSTRLVVINMSDYVNDAKIITGPYKGKRAYILRIH</sequence>
<evidence type="ECO:0000256" key="1">
    <source>
        <dbReference type="RuleBase" id="RU363044"/>
    </source>
</evidence>
<dbReference type="InterPro" id="IPR027417">
    <property type="entry name" value="P-loop_NTPase"/>
</dbReference>
<evidence type="ECO:0000313" key="4">
    <source>
        <dbReference type="EMBL" id="KAJ8885822.1"/>
    </source>
</evidence>
<feature type="domain" description="DNA helicase Pif1-like DEAD-box helicase" evidence="2">
    <location>
        <begin position="351"/>
        <end position="487"/>
    </location>
</feature>
<dbReference type="Pfam" id="PF05970">
    <property type="entry name" value="PIF1"/>
    <property type="match status" value="1"/>
</dbReference>
<evidence type="ECO:0000259" key="3">
    <source>
        <dbReference type="Pfam" id="PF21530"/>
    </source>
</evidence>
<organism evidence="4 5">
    <name type="scientific">Dryococelus australis</name>
    <dbReference type="NCBI Taxonomy" id="614101"/>
    <lineage>
        <taxon>Eukaryota</taxon>
        <taxon>Metazoa</taxon>
        <taxon>Ecdysozoa</taxon>
        <taxon>Arthropoda</taxon>
        <taxon>Hexapoda</taxon>
        <taxon>Insecta</taxon>
        <taxon>Pterygota</taxon>
        <taxon>Neoptera</taxon>
        <taxon>Polyneoptera</taxon>
        <taxon>Phasmatodea</taxon>
        <taxon>Verophasmatodea</taxon>
        <taxon>Anareolatae</taxon>
        <taxon>Phasmatidae</taxon>
        <taxon>Eurycanthinae</taxon>
        <taxon>Dryococelus</taxon>
    </lineage>
</organism>
<keyword evidence="1" id="KW-0067">ATP-binding</keyword>